<dbReference type="GO" id="GO:0030288">
    <property type="term" value="C:outer membrane-bounded periplasmic space"/>
    <property type="evidence" value="ECO:0007669"/>
    <property type="project" value="TreeGrafter"/>
</dbReference>
<dbReference type="Gene3D" id="3.40.710.10">
    <property type="entry name" value="DD-peptidase/beta-lactamase superfamily"/>
    <property type="match status" value="2"/>
</dbReference>
<keyword evidence="16" id="KW-0961">Cell wall biogenesis/degradation</keyword>
<evidence type="ECO:0000256" key="11">
    <source>
        <dbReference type="ARBA" id="ARBA00022960"/>
    </source>
</evidence>
<dbReference type="InterPro" id="IPR012338">
    <property type="entry name" value="Beta-lactam/transpept-like"/>
</dbReference>
<sequence>MKIKKSTYVFVFGLFFCAIFFGAGLGLALSNTKFIKDNEQFTEFSTSLPTKLLDINGELITELASEEKREIISIRDLPQCMLDALITREDRLFYSHHGYSVKALFRAVFGKLTGMSLGGGSTLTQQIAGTLFCDRTDMSIRRKLKELWWAIQMERRYTKDEILELYLNKIYFGGGTYGVSAASKYYFGHDATEITPAEAAILVIQLSNPAFYNPFEYPNRAMDRQKDVLNTMVSAGYISKEQADESFDDYWADFDYTRTATAAVFNHDDNAPWFSEYVRRELGNLIYGTEDIYSSGFTVNTTLNLKNQAVAQDVMDRYIRYANRTYQRSTGELTNQAFSVYTPMTELLALTFNLNSLKVSEQRNEAISKATYTSQINPVMDVMSLMFGVDSLKLGIVNKANQQAKVKVSKTTIEGTMIALENDTGYITSLVGGSKFDSENQFIRAVQAKLQPGSAFKPLYYSAAIDSRNFTPTSIISDTPVVFHTADGKPYIPQNFRGEWKGDVELWYALAHSMNIPSLKVLDGIGFEAGINRSIALLGIPKEEVPYRGFVPGYPIGLGVCSVRPIELARAYSVFANGGKEVTPIAIRSVEDKNGNVILNPEKEVRTALQAKGAAAQVISPQTAFVMTELLQNTVRSGSLAGPSSNGNKLRYRDSNGRLYKIPAAGKTGTTQNWADAWAVGFTPYYTSVFWFGFDKPGQSLGLQLTGSTLSGYPWADYMKKVHNGLPMKEFSKPATGVIEATVCSVSGGILTPECGNHKVTAWYLEGTQPTQVCSVHSTANSSRTIGIYRLEKELYKAGFASELIIRDNSTLSFNLDKPLQSGDFGVFDTKLSPTDSQELDENGAAPNYNYLMD</sequence>
<dbReference type="Gene3D" id="1.10.3810.10">
    <property type="entry name" value="Biosynthetic peptidoglycan transglycosylase-like"/>
    <property type="match status" value="1"/>
</dbReference>
<gene>
    <name evidence="21" type="ORF">SAMN02745152_00057</name>
</gene>
<keyword evidence="12" id="KW-0573">Peptidoglycan synthesis</keyword>
<dbReference type="GeneID" id="303366338"/>
<proteinExistence type="inferred from homology"/>
<comment type="similarity">
    <text evidence="3">In the C-terminal section; belongs to the transpeptidase family.</text>
</comment>
<evidence type="ECO:0000313" key="21">
    <source>
        <dbReference type="EMBL" id="SJZ39531.1"/>
    </source>
</evidence>
<feature type="domain" description="Glycosyl transferase family 51" evidence="20">
    <location>
        <begin position="57"/>
        <end position="232"/>
    </location>
</feature>
<accession>A0A1T4KAU0</accession>
<evidence type="ECO:0000256" key="5">
    <source>
        <dbReference type="ARBA" id="ARBA00022645"/>
    </source>
</evidence>
<dbReference type="SUPFAM" id="SSF53955">
    <property type="entry name" value="Lysozyme-like"/>
    <property type="match status" value="1"/>
</dbReference>
<dbReference type="Proteomes" id="UP000190395">
    <property type="component" value="Unassembled WGS sequence"/>
</dbReference>
<name>A0A1T4KAU0_9SPIR</name>
<keyword evidence="15" id="KW-0511">Multifunctional enzyme</keyword>
<keyword evidence="22" id="KW-1185">Reference proteome</keyword>
<dbReference type="GO" id="GO:0009252">
    <property type="term" value="P:peptidoglycan biosynthetic process"/>
    <property type="evidence" value="ECO:0007669"/>
    <property type="project" value="UniProtKB-KW"/>
</dbReference>
<dbReference type="OrthoDB" id="343702at2"/>
<dbReference type="Pfam" id="PF00905">
    <property type="entry name" value="Transpeptidase"/>
    <property type="match status" value="1"/>
</dbReference>
<dbReference type="EC" id="2.4.99.28" evidence="17"/>
<comment type="subcellular location">
    <subcellularLocation>
        <location evidence="1">Membrane</location>
    </subcellularLocation>
</comment>
<dbReference type="EMBL" id="FUXC01000001">
    <property type="protein sequence ID" value="SJZ39531.1"/>
    <property type="molecule type" value="Genomic_DNA"/>
</dbReference>
<evidence type="ECO:0000256" key="2">
    <source>
        <dbReference type="ARBA" id="ARBA00004752"/>
    </source>
</evidence>
<dbReference type="Pfam" id="PF00912">
    <property type="entry name" value="Transgly"/>
    <property type="match status" value="1"/>
</dbReference>
<evidence type="ECO:0000256" key="14">
    <source>
        <dbReference type="ARBA" id="ARBA00023136"/>
    </source>
</evidence>
<dbReference type="RefSeq" id="WP_078929723.1">
    <property type="nucleotide sequence ID" value="NZ_FUXC01000001.1"/>
</dbReference>
<evidence type="ECO:0000256" key="13">
    <source>
        <dbReference type="ARBA" id="ARBA00022989"/>
    </source>
</evidence>
<dbReference type="AlphaFoldDB" id="A0A1T4KAU0"/>
<keyword evidence="5" id="KW-0121">Carboxypeptidase</keyword>
<evidence type="ECO:0000256" key="15">
    <source>
        <dbReference type="ARBA" id="ARBA00023268"/>
    </source>
</evidence>
<comment type="similarity">
    <text evidence="4">In the N-terminal section; belongs to the glycosyltransferase 51 family.</text>
</comment>
<dbReference type="NCBIfam" id="TIGR02074">
    <property type="entry name" value="PBP_1a_fam"/>
    <property type="match status" value="1"/>
</dbReference>
<keyword evidence="10" id="KW-0378">Hydrolase</keyword>
<dbReference type="SUPFAM" id="SSF56601">
    <property type="entry name" value="beta-lactamase/transpeptidase-like"/>
    <property type="match status" value="1"/>
</dbReference>
<dbReference type="STRING" id="225004.SAMN02745152_00057"/>
<keyword evidence="6" id="KW-0645">Protease</keyword>
<reference evidence="21 22" key="1">
    <citation type="submission" date="2017-02" db="EMBL/GenBank/DDBJ databases">
        <authorList>
            <person name="Peterson S.W."/>
        </authorList>
    </citation>
    <scope>NUCLEOTIDE SEQUENCE [LARGE SCALE GENOMIC DNA]</scope>
    <source>
        <strain evidence="21 22">ATCC BAA-909</strain>
    </source>
</reference>
<dbReference type="GO" id="GO:0004180">
    <property type="term" value="F:carboxypeptidase activity"/>
    <property type="evidence" value="ECO:0007669"/>
    <property type="project" value="UniProtKB-KW"/>
</dbReference>
<comment type="catalytic activity">
    <reaction evidence="18">
        <text>[GlcNAc-(1-&gt;4)-Mur2Ac(oyl-L-Ala-gamma-D-Glu-L-Lys-D-Ala-D-Ala)](n)-di-trans,octa-cis-undecaprenyl diphosphate + beta-D-GlcNAc-(1-&gt;4)-Mur2Ac(oyl-L-Ala-gamma-D-Glu-L-Lys-D-Ala-D-Ala)-di-trans,octa-cis-undecaprenyl diphosphate = [GlcNAc-(1-&gt;4)-Mur2Ac(oyl-L-Ala-gamma-D-Glu-L-Lys-D-Ala-D-Ala)](n+1)-di-trans,octa-cis-undecaprenyl diphosphate + di-trans,octa-cis-undecaprenyl diphosphate + H(+)</text>
        <dbReference type="Rhea" id="RHEA:23708"/>
        <dbReference type="Rhea" id="RHEA-COMP:9602"/>
        <dbReference type="Rhea" id="RHEA-COMP:9603"/>
        <dbReference type="ChEBI" id="CHEBI:15378"/>
        <dbReference type="ChEBI" id="CHEBI:58405"/>
        <dbReference type="ChEBI" id="CHEBI:60033"/>
        <dbReference type="ChEBI" id="CHEBI:78435"/>
        <dbReference type="EC" id="2.4.99.28"/>
    </reaction>
</comment>
<dbReference type="InterPro" id="IPR023346">
    <property type="entry name" value="Lysozyme-like_dom_sf"/>
</dbReference>
<evidence type="ECO:0000256" key="6">
    <source>
        <dbReference type="ARBA" id="ARBA00022670"/>
    </source>
</evidence>
<evidence type="ECO:0000256" key="16">
    <source>
        <dbReference type="ARBA" id="ARBA00023316"/>
    </source>
</evidence>
<evidence type="ECO:0000256" key="1">
    <source>
        <dbReference type="ARBA" id="ARBA00004370"/>
    </source>
</evidence>
<comment type="pathway">
    <text evidence="2">Cell wall biogenesis; peptidoglycan biosynthesis.</text>
</comment>
<keyword evidence="9" id="KW-0812">Transmembrane</keyword>
<evidence type="ECO:0000256" key="8">
    <source>
        <dbReference type="ARBA" id="ARBA00022679"/>
    </source>
</evidence>
<evidence type="ECO:0000256" key="17">
    <source>
        <dbReference type="ARBA" id="ARBA00044770"/>
    </source>
</evidence>
<dbReference type="InterPro" id="IPR001264">
    <property type="entry name" value="Glyco_trans_51"/>
</dbReference>
<evidence type="ECO:0000313" key="22">
    <source>
        <dbReference type="Proteomes" id="UP000190395"/>
    </source>
</evidence>
<dbReference type="GO" id="GO:0008360">
    <property type="term" value="P:regulation of cell shape"/>
    <property type="evidence" value="ECO:0007669"/>
    <property type="project" value="UniProtKB-KW"/>
</dbReference>
<dbReference type="GO" id="GO:0071555">
    <property type="term" value="P:cell wall organization"/>
    <property type="evidence" value="ECO:0007669"/>
    <property type="project" value="UniProtKB-KW"/>
</dbReference>
<evidence type="ECO:0000256" key="18">
    <source>
        <dbReference type="ARBA" id="ARBA00049902"/>
    </source>
</evidence>
<dbReference type="GO" id="GO:0008955">
    <property type="term" value="F:peptidoglycan glycosyltransferase activity"/>
    <property type="evidence" value="ECO:0007669"/>
    <property type="project" value="UniProtKB-EC"/>
</dbReference>
<dbReference type="PANTHER" id="PTHR32282">
    <property type="entry name" value="BINDING PROTEIN TRANSPEPTIDASE, PUTATIVE-RELATED"/>
    <property type="match status" value="1"/>
</dbReference>
<evidence type="ECO:0000256" key="10">
    <source>
        <dbReference type="ARBA" id="ARBA00022801"/>
    </source>
</evidence>
<keyword evidence="8" id="KW-0808">Transferase</keyword>
<evidence type="ECO:0000256" key="3">
    <source>
        <dbReference type="ARBA" id="ARBA00007090"/>
    </source>
</evidence>
<keyword evidence="7" id="KW-0328">Glycosyltransferase</keyword>
<keyword evidence="14" id="KW-0472">Membrane</keyword>
<dbReference type="PANTHER" id="PTHR32282:SF27">
    <property type="entry name" value="PENICILLIN-BINDING PROTEIN 1A"/>
    <property type="match status" value="1"/>
</dbReference>
<dbReference type="InterPro" id="IPR050396">
    <property type="entry name" value="Glycosyltr_51/Transpeptidase"/>
</dbReference>
<evidence type="ECO:0000256" key="4">
    <source>
        <dbReference type="ARBA" id="ARBA00007739"/>
    </source>
</evidence>
<evidence type="ECO:0000256" key="7">
    <source>
        <dbReference type="ARBA" id="ARBA00022676"/>
    </source>
</evidence>
<evidence type="ECO:0000256" key="9">
    <source>
        <dbReference type="ARBA" id="ARBA00022692"/>
    </source>
</evidence>
<feature type="domain" description="Penicillin-binding protein transpeptidase" evidence="19">
    <location>
        <begin position="415"/>
        <end position="690"/>
    </location>
</feature>
<keyword evidence="13" id="KW-1133">Transmembrane helix</keyword>
<dbReference type="InterPro" id="IPR001460">
    <property type="entry name" value="PCN-bd_Tpept"/>
</dbReference>
<dbReference type="GO" id="GO:0006508">
    <property type="term" value="P:proteolysis"/>
    <property type="evidence" value="ECO:0007669"/>
    <property type="project" value="UniProtKB-KW"/>
</dbReference>
<dbReference type="GO" id="GO:0008658">
    <property type="term" value="F:penicillin binding"/>
    <property type="evidence" value="ECO:0007669"/>
    <property type="project" value="InterPro"/>
</dbReference>
<organism evidence="21 22">
    <name type="scientific">Treponema berlinense</name>
    <dbReference type="NCBI Taxonomy" id="225004"/>
    <lineage>
        <taxon>Bacteria</taxon>
        <taxon>Pseudomonadati</taxon>
        <taxon>Spirochaetota</taxon>
        <taxon>Spirochaetia</taxon>
        <taxon>Spirochaetales</taxon>
        <taxon>Treponemataceae</taxon>
        <taxon>Treponema</taxon>
    </lineage>
</organism>
<evidence type="ECO:0000259" key="20">
    <source>
        <dbReference type="Pfam" id="PF00912"/>
    </source>
</evidence>
<evidence type="ECO:0000256" key="12">
    <source>
        <dbReference type="ARBA" id="ARBA00022984"/>
    </source>
</evidence>
<evidence type="ECO:0000259" key="19">
    <source>
        <dbReference type="Pfam" id="PF00905"/>
    </source>
</evidence>
<keyword evidence="11" id="KW-0133">Cell shape</keyword>
<dbReference type="InterPro" id="IPR036950">
    <property type="entry name" value="PBP_transglycosylase"/>
</dbReference>
<protein>
    <recommendedName>
        <fullName evidence="17">peptidoglycan glycosyltransferase</fullName>
        <ecNumber evidence="17">2.4.99.28</ecNumber>
    </recommendedName>
</protein>
<dbReference type="GO" id="GO:0016020">
    <property type="term" value="C:membrane"/>
    <property type="evidence" value="ECO:0007669"/>
    <property type="project" value="UniProtKB-SubCell"/>
</dbReference>